<feature type="domain" description="Ig-like" evidence="16">
    <location>
        <begin position="1037"/>
        <end position="1124"/>
    </location>
</feature>
<dbReference type="CDD" id="cd13325">
    <property type="entry name" value="PH_unc89"/>
    <property type="match status" value="1"/>
</dbReference>
<dbReference type="SUPFAM" id="SSF50044">
    <property type="entry name" value="SH3-domain"/>
    <property type="match status" value="1"/>
</dbReference>
<feature type="domain" description="Ig-like" evidence="16">
    <location>
        <begin position="876"/>
        <end position="1022"/>
    </location>
</feature>
<dbReference type="InterPro" id="IPR003599">
    <property type="entry name" value="Ig_sub"/>
</dbReference>
<dbReference type="Pfam" id="PF00069">
    <property type="entry name" value="Pkinase"/>
    <property type="match status" value="2"/>
</dbReference>
<protein>
    <submittedName>
        <fullName evidence="18">Uncharacterized protein, isoform B</fullName>
    </submittedName>
</protein>
<dbReference type="Proteomes" id="UP000007801">
    <property type="component" value="Unassembled WGS sequence"/>
</dbReference>
<feature type="region of interest" description="Disordered" evidence="12">
    <location>
        <begin position="3223"/>
        <end position="3242"/>
    </location>
</feature>
<keyword evidence="7" id="KW-1015">Disulfide bond</keyword>
<dbReference type="PROSITE" id="PS50835">
    <property type="entry name" value="IG_LIKE"/>
    <property type="match status" value="16"/>
</dbReference>
<dbReference type="FunFam" id="2.60.40.10:FF:000519">
    <property type="entry name" value="Muscle M-line assembly protein unc-89"/>
    <property type="match status" value="1"/>
</dbReference>
<dbReference type="InterPro" id="IPR011009">
    <property type="entry name" value="Kinase-like_dom_sf"/>
</dbReference>
<evidence type="ECO:0000256" key="12">
    <source>
        <dbReference type="SAM" id="MobiDB-lite"/>
    </source>
</evidence>
<feature type="domain" description="Protein kinase" evidence="15">
    <location>
        <begin position="2910"/>
        <end position="3164"/>
    </location>
</feature>
<keyword evidence="4" id="KW-0677">Repeat</keyword>
<keyword evidence="2 11" id="KW-0728">SH3 domain</keyword>
<name>A0A0P9BX68_DROAN</name>
<evidence type="ECO:0000259" key="14">
    <source>
        <dbReference type="PROSITE" id="PS50010"/>
    </source>
</evidence>
<evidence type="ECO:0000256" key="5">
    <source>
        <dbReference type="ARBA" id="ARBA00022741"/>
    </source>
</evidence>
<dbReference type="GO" id="GO:0005524">
    <property type="term" value="F:ATP binding"/>
    <property type="evidence" value="ECO:0007669"/>
    <property type="project" value="UniProtKB-KW"/>
</dbReference>
<feature type="domain" description="Ig-like" evidence="16">
    <location>
        <begin position="2139"/>
        <end position="2229"/>
    </location>
</feature>
<dbReference type="InterPro" id="IPR003961">
    <property type="entry name" value="FN3_dom"/>
</dbReference>
<dbReference type="FunFam" id="2.60.40.10:FF:000345">
    <property type="entry name" value="Muscle M-line assembly protein unc-89"/>
    <property type="match status" value="3"/>
</dbReference>
<dbReference type="InterPro" id="IPR036179">
    <property type="entry name" value="Ig-like_dom_sf"/>
</dbReference>
<dbReference type="CTD" id="3346201"/>
<dbReference type="SUPFAM" id="SSF50729">
    <property type="entry name" value="PH domain-like"/>
    <property type="match status" value="1"/>
</dbReference>
<dbReference type="SUPFAM" id="SSF48065">
    <property type="entry name" value="DBL homology domain (DH-domain)"/>
    <property type="match status" value="1"/>
</dbReference>
<feature type="domain" description="SH3" evidence="13">
    <location>
        <begin position="3"/>
        <end position="71"/>
    </location>
</feature>
<feature type="domain" description="Fibronectin type-III" evidence="17">
    <location>
        <begin position="2556"/>
        <end position="2657"/>
    </location>
</feature>
<dbReference type="GO" id="GO:0045214">
    <property type="term" value="P:sarcomere organization"/>
    <property type="evidence" value="ECO:0007669"/>
    <property type="project" value="UniProtKB-ARBA"/>
</dbReference>
<evidence type="ECO:0000256" key="9">
    <source>
        <dbReference type="ARBA" id="ARBA00023319"/>
    </source>
</evidence>
<feature type="domain" description="Ig-like" evidence="16">
    <location>
        <begin position="1944"/>
        <end position="2029"/>
    </location>
</feature>
<dbReference type="SUPFAM" id="SSF56112">
    <property type="entry name" value="Protein kinase-like (PK-like)"/>
    <property type="match status" value="2"/>
</dbReference>
<feature type="domain" description="Ig-like" evidence="16">
    <location>
        <begin position="1418"/>
        <end position="1509"/>
    </location>
</feature>
<dbReference type="InterPro" id="IPR007110">
    <property type="entry name" value="Ig-like_dom"/>
</dbReference>
<evidence type="ECO:0000259" key="17">
    <source>
        <dbReference type="PROSITE" id="PS50853"/>
    </source>
</evidence>
<dbReference type="Gene3D" id="3.30.200.20">
    <property type="entry name" value="Phosphorylase Kinase, domain 1"/>
    <property type="match status" value="1"/>
</dbReference>
<dbReference type="InterPro" id="IPR055251">
    <property type="entry name" value="SOS1_NGEF_PH"/>
</dbReference>
<dbReference type="InterPro" id="IPR001452">
    <property type="entry name" value="SH3_domain"/>
</dbReference>
<evidence type="ECO:0000256" key="4">
    <source>
        <dbReference type="ARBA" id="ARBA00022737"/>
    </source>
</evidence>
<dbReference type="FunFam" id="2.60.40.10:FF:000802">
    <property type="entry name" value="Muscle M-line assembly protein unc-89"/>
    <property type="match status" value="1"/>
</dbReference>
<dbReference type="SMART" id="SM00325">
    <property type="entry name" value="RhoGEF"/>
    <property type="match status" value="1"/>
</dbReference>
<feature type="domain" description="Fibronectin type-III" evidence="17">
    <location>
        <begin position="3474"/>
        <end position="3567"/>
    </location>
</feature>
<feature type="domain" description="Ig-like" evidence="16">
    <location>
        <begin position="1837"/>
        <end position="1938"/>
    </location>
</feature>
<dbReference type="FunFam" id="1.10.510.10:FF:000573">
    <property type="entry name" value="Uncharacterized protein, isoform D"/>
    <property type="match status" value="1"/>
</dbReference>
<keyword evidence="8" id="KW-0514">Muscle protein</keyword>
<dbReference type="InterPro" id="IPR000219">
    <property type="entry name" value="DH_dom"/>
</dbReference>
<dbReference type="EMBL" id="CH902619">
    <property type="protein sequence ID" value="KPU76112.1"/>
    <property type="molecule type" value="Genomic_DNA"/>
</dbReference>
<dbReference type="GO" id="GO:0007525">
    <property type="term" value="P:somatic muscle development"/>
    <property type="evidence" value="ECO:0007669"/>
    <property type="project" value="UniProtKB-ARBA"/>
</dbReference>
<evidence type="ECO:0000256" key="10">
    <source>
        <dbReference type="ARBA" id="ARBA00037833"/>
    </source>
</evidence>
<evidence type="ECO:0000259" key="16">
    <source>
        <dbReference type="PROSITE" id="PS50835"/>
    </source>
</evidence>
<feature type="compositionally biased region" description="Low complexity" evidence="12">
    <location>
        <begin position="532"/>
        <end position="550"/>
    </location>
</feature>
<dbReference type="InterPro" id="IPR011993">
    <property type="entry name" value="PH-like_dom_sf"/>
</dbReference>
<evidence type="ECO:0000256" key="11">
    <source>
        <dbReference type="PROSITE-ProRule" id="PRU00192"/>
    </source>
</evidence>
<dbReference type="PROSITE" id="PS50011">
    <property type="entry name" value="PROTEIN_KINASE_DOM"/>
    <property type="match status" value="2"/>
</dbReference>
<keyword evidence="3" id="KW-0963">Cytoplasm</keyword>
<dbReference type="CDD" id="cd00160">
    <property type="entry name" value="RhoGEF"/>
    <property type="match status" value="1"/>
</dbReference>
<dbReference type="InterPro" id="IPR035899">
    <property type="entry name" value="DBL_dom_sf"/>
</dbReference>
<feature type="domain" description="Ig-like" evidence="16">
    <location>
        <begin position="2440"/>
        <end position="2516"/>
    </location>
</feature>
<proteinExistence type="inferred from homology"/>
<dbReference type="GO" id="GO:0031430">
    <property type="term" value="C:M band"/>
    <property type="evidence" value="ECO:0007669"/>
    <property type="project" value="UniProtKB-SubCell"/>
</dbReference>
<dbReference type="PANTHER" id="PTHR47633">
    <property type="entry name" value="IMMUNOGLOBULIN"/>
    <property type="match status" value="1"/>
</dbReference>
<feature type="domain" description="Ig-like" evidence="16">
    <location>
        <begin position="3378"/>
        <end position="3462"/>
    </location>
</feature>
<dbReference type="GO" id="GO:0019899">
    <property type="term" value="F:enzyme binding"/>
    <property type="evidence" value="ECO:0007669"/>
    <property type="project" value="UniProtKB-ARBA"/>
</dbReference>
<feature type="compositionally biased region" description="Low complexity" evidence="12">
    <location>
        <begin position="466"/>
        <end position="487"/>
    </location>
</feature>
<dbReference type="GO" id="GO:0005085">
    <property type="term" value="F:guanyl-nucleotide exchange factor activity"/>
    <property type="evidence" value="ECO:0007669"/>
    <property type="project" value="InterPro"/>
</dbReference>
<evidence type="ECO:0000259" key="13">
    <source>
        <dbReference type="PROSITE" id="PS50002"/>
    </source>
</evidence>
<dbReference type="Gene3D" id="2.60.40.10">
    <property type="entry name" value="Immunoglobulins"/>
    <property type="match status" value="23"/>
</dbReference>
<dbReference type="FunFam" id="2.60.40.10:FF:001036">
    <property type="entry name" value="Muscle M-line assembly protein unc-89"/>
    <property type="match status" value="1"/>
</dbReference>
<dbReference type="OrthoDB" id="2570713at2759"/>
<feature type="compositionally biased region" description="Basic and acidic residues" evidence="12">
    <location>
        <begin position="673"/>
        <end position="685"/>
    </location>
</feature>
<dbReference type="PROSITE" id="PS50002">
    <property type="entry name" value="SH3"/>
    <property type="match status" value="1"/>
</dbReference>
<feature type="domain" description="Ig-like" evidence="16">
    <location>
        <begin position="1539"/>
        <end position="1630"/>
    </location>
</feature>
<sequence>MDTVADIVFVNRDYQAQSKATDEISVSRGDLVELISTKSAEKSRCFVRIFDSGETPKEGWVPIEILEFNPTMSSSNGKETGDAEFRKQTILRELVETEEEFSRDLLHVVEKYIKGIDKPIVPRSVRDNKDIIFCNFLQIAEFHNNVLKEGLKCYSNQTNMVAKTFLRLERDFDKHVVYCQNEPLAQDYLTTNPEARKYFQELSKQLGDDKSLSEHLKLPIQRINDYQLLFKDFIRYSLSLKENVKDLERALELMLSVPSRAYDNRYLSSIEGCRGNIYKLGRLLLHEWCTVVDKDGKAHDRYCFLFKSRILVTKVRKITENRSVFILQNIVKLPLCNIEHKADEKQIHLSLKTPDAGSILPLNLKPHGPESHLTWFNEISSHINQDVTLQEHNADDLKVDASQIATESELLLHLPQRAEAHDPTSSVRPSDVAENYFLSKETKERLQLEQQELLRLEQEAIELYKKQQSSKSVQISSSQVKTSSEVQSKVEEVKSVAKPPETVSKAKEAPIKEVAPSPPSAPTPPPAPPKEATPVKEAAPAKKVSPVKEATPAKKASPVKEASPPPRQPEPVIASPSPPPVKEPPPASHSKEVEAPKQPETAAPLQVQVQETKQAVSESKEVISIESSQSIRQEVVVEVAEETLEIASSRTRDYDRGTSYDSTVERSQYGISSRRDRSSIDKVEARSSLLATGRTEGSRAASRAESRAESRASYSVAESRAGIRSSSRLQEDKPLRSVDKPVVVKMLKSVQVDPGETAHFEIQFKDQPGLVTWLKDNKPLEDRLADRITQTAAPMNSYRLDIKNCSETDAGTYTIRAQSASETTTVSAQLAVGQVAGLDESKTNTEPAFLVSLKDAEMIENTLFRFMIKIKGDPKPRVKFFKDNVEILEINERIQIIREKDYLGFYELVIADVQKSDAGTYTCKATNKFGEATCEAVATTVEDKNPFGALSGQILPAGEKPVFSWKRNGEEFDPEERFKVLFGEDEDSLALVFQHVKPEDAGIYTCVAQTSTGNISCSAELSVQGAIQTLNREPEKPTLVIEHREANASIGGSAILELQCKGFPKPAVQWKHDGEVIQVDDRHKFMYEDEQSMSLVIKNVSTADAGEYTIEAINELGQDESSINLVVKAPPKIKKITDITCSAGETIKMEIEVEGFPQPTVQVTNNGKDVTTESNVKISSSSIGKSLEKVVVEVKEIKLSQAGNYSIKATNDLSQTSEYWSCTVKSKPVIVKHFESEYIHGEKENVQMTVRIDAYPEAKLIWYHDETEIKITDSKYTVTSDGNAYTLKITGATRVDAGKYTVKASNEHGSATSSTDLLIKCTPEFTRKLNNITVTEGDSNVELVVGVDAYPRPHAKWYIDGIEIDEKRNDFRHVEEGNDFKLILNQAATNMQGTYTCKLMNDYGKLEDNCVVTVNCKPKVKRGLKNIEVQEGKSFTLEVEVYSEPEAKIKWFKDGHEIHEDARIKISRDTQRIENYYLTLNLARTEDAGTYEMKATNFIGETTSTCKVAVLTGDSLSLGQTVTKTTIATTEAPEEGAVPEIVHVDVFQQHSFESVPLKYEVIATGIPKPEAIWYHDGKPIKPDKHTSITVDGDHYKLEVESLDMVDAGEYKVVVQNKCGEKSHQGELSLSGIAEYRKPILTAGPGLKDIKVNKGDKVSEPVTFTADPTPEIVLLKDGQPVKESNNLKLKIDKKDIENGLVQYTASLNILEAGIKDSGRYELKVKNKYGELATSGWIDVLAKPEISGLDDRKCLPGDTICFEALVEANPKPKVTWTRGNENLCNNENCEVIADVDADKYRLVFQAVSPSEDGKYTITATNSEGRSTVDFNLNVLVEKPTFIVQPESQSIHDYRPVATKVLVHGVPLPTIEWFKDDKPINYEAVNKPSKDKLYSKEDTKKGSDQIESVFDIKNFRESDVGAYTCVATNEIGVTKAPFKLGMLALAPSFVKKLDNALDVLQGEPLVLECCVDGSPLPTVQWLKDGDEVKPSEGVKISTSPDGLVKLEITNCQPNDSGAYKLILSNPHGEKVALCAVAVKPEEIQPKFLKPISGQKVVVGEPLKLEAHVTGFPAPEVKWFKDGMQLRPSPEINFINNPNGQIGLTIDSAQPLDAGLYKCVIVNKGGEVEGVSKVEVVPKESKPAFVAELQDSSSIEGFPVKMDVKVVGFPKPKLQWFHNGHEIKPDPSHVAIVENPDNSVSLIIEKTVPNDSGLYEVIAQNPEGSTASKAKLYVAPKADETAAEEAPQFVSALRDVNADEGQELVLSAPFIANPMPEVIWSKDGVTLAPSERLLMTCDGKHIGLSIKPAEAADSGNYSCLLANPLGEDTSACNANVRKVYKPPVFTQKISDQQQVFGNNAKIPVTVSGVPYPDLEWYFQDKLIPKSDKYSIKNDGDHHMLIVNNCQKEDQGVYKCIASNREGKDITQGRLDIVNEIKKHSRSDPPVFLKKIGDCDIYEGMVAKFTACATGYPEPEVEWFKNDQKLFPSDRFLIDVEPNGLLRLTIKNVTEYDVGRYSCRIFNPYGDDICHAELFYDSLDSQQKPLEDQYTDFKKYKKSGAPPPLSEGPIISRMTDRNLLLSWNPSVPLTPRYPITYQIEMMDLPDGEWRTLRTGVRSCACDIRNLEPFRDYRFRIRVENKFGVSDPSPYTQTYRQKLVPDPPKTYTYLPPGTDFRPETSPYFPKDFDIERPPHDGLAQAPQFLLRENDISYGVKGHNTELMWFVYGYPKPKMTYYFDDMIIESGGRFDQSYTRNGQATLFVNSMLDRDVGWYEAVATNEHGEARQRVRLEIAEHPRFLKRPDETFIMARKNGRIEAKLVGIPLPEVHWYKDWKPIAESSRIKISSYDPDIYVLSIQDSIIKDGGLYSISARNIAGSISTSVTVHIEENEDQYIYKTYGRHPYVRSKQLRYQDKYDIGDELGRGTQGITYHAVERATGDNYAAKIMYGRPELRPFMLNELEMMNMFNHKNLIRPYDAYDTDRSVTLIMELAAGGELVRDNLLRRDYYTERDIAHYIRQTLWGLEHMHELGVGHMGLTIKDLLISVVGGDYIKVSDFGLSRKINKHNLSTLDYGMPEFVSPEVVNKEGVNFSHDMWSVGLITYVLLGGHNPFLGIDDRETLTKIREGRWDFKDEIWSHISDDGRDFISRLLLYSPEERMDVKTALKHPWFFMLDRQITDHDYQIRTDRLRNYYDHFRDWYANASCKNYFRRRRLSGCFQHPSKMVYPPGHVYTPENTPEPLPEPRKRAKREEVVSKYLHPDYELGLIQSESHYQYGPDTYLLQLRDVNFPVRLREYMKVAHRRSPSFALNDSVDWSLPVIRERRRFTDIMDEEIDDERTRSRISMYAANDSYSIRRLRTELGPRLDEYTEAEAMIETQREGYPPFFREKPQTIAITENQPSHIHCFAVGDPKPCVQWFKNDMVLSESKRIKISVDEDGRSILRFEPALHFDVGVYKVVARNKVGQTVARCRIVVATLPDAPDSPEISANSGTEILLRWKQPRDDGHSTVLCYSLQYKLSNCDAWTTVADNIDHEFYLLHDLQPNTSYQFRLASRNRIGWSEMGIPVAASTVGADAPKIHITKAMKHLQQLTENGQQVVPEEERVHTDYHCEREPPNWVTDSSVSDKYSFISEIARGQFSTIVKGIQKSTDTVVVAKILEVTDENEDNVVAEFDNFKTLRHERIPALFAAYKPLNVPIAIFVMEKLQGADVLTYFSSRHEYSEQMVATVITQLLDALQYLHWRGYCHLNIQPDNLVMASVRSIQVKLVDFGSAKKVNKLGVKVTPCGSLDFQPPEMINDEPIFPQSDIWSVGVLSYLLLSGCSPFRGGDEYETKQNISFVRYRFENLFKEVTPEATRFIMLLFKRHPTKRPYTEDCLEHRWLMSSDYMVRKRERAIFLGSRLKTFCDEYHDLKNATATSSKVLNTVAGGPTPTQLLRSNSIQEELLTTF</sequence>
<dbReference type="Gene3D" id="2.30.29.30">
    <property type="entry name" value="Pleckstrin-homology domain (PH domain)/Phosphotyrosine-binding domain (PTB)"/>
    <property type="match status" value="1"/>
</dbReference>
<evidence type="ECO:0000313" key="18">
    <source>
        <dbReference type="EMBL" id="KPU76112.1"/>
    </source>
</evidence>
<feature type="domain" description="Ig-like" evidence="16">
    <location>
        <begin position="741"/>
        <end position="827"/>
    </location>
</feature>
<accession>A0A0P9BX68</accession>
<organism evidence="18 19">
    <name type="scientific">Drosophila ananassae</name>
    <name type="common">Fruit fly</name>
    <dbReference type="NCBI Taxonomy" id="7217"/>
    <lineage>
        <taxon>Eukaryota</taxon>
        <taxon>Metazoa</taxon>
        <taxon>Ecdysozoa</taxon>
        <taxon>Arthropoda</taxon>
        <taxon>Hexapoda</taxon>
        <taxon>Insecta</taxon>
        <taxon>Pterygota</taxon>
        <taxon>Neoptera</taxon>
        <taxon>Endopterygota</taxon>
        <taxon>Diptera</taxon>
        <taxon>Brachycera</taxon>
        <taxon>Muscomorpha</taxon>
        <taxon>Ephydroidea</taxon>
        <taxon>Drosophilidae</taxon>
        <taxon>Drosophila</taxon>
        <taxon>Sophophora</taxon>
    </lineage>
</organism>
<dbReference type="Pfam" id="PF00621">
    <property type="entry name" value="RhoGEF"/>
    <property type="match status" value="1"/>
</dbReference>
<dbReference type="FunFam" id="1.10.510.10:FF:000681">
    <property type="entry name" value="Muscle M-line assembly protein unc-89-like Protein"/>
    <property type="match status" value="1"/>
</dbReference>
<evidence type="ECO:0000256" key="6">
    <source>
        <dbReference type="ARBA" id="ARBA00022840"/>
    </source>
</evidence>
<dbReference type="SUPFAM" id="SSF49265">
    <property type="entry name" value="Fibronectin type III"/>
    <property type="match status" value="2"/>
</dbReference>
<evidence type="ECO:0000313" key="19">
    <source>
        <dbReference type="Proteomes" id="UP000007801"/>
    </source>
</evidence>
<dbReference type="FunFam" id="2.60.40.10:FF:000107">
    <property type="entry name" value="Myosin, light chain kinase a"/>
    <property type="match status" value="2"/>
</dbReference>
<dbReference type="GO" id="GO:0008104">
    <property type="term" value="P:intracellular protein localization"/>
    <property type="evidence" value="ECO:0007669"/>
    <property type="project" value="UniProtKB-ARBA"/>
</dbReference>
<dbReference type="FunFam" id="2.60.40.10:FF:000940">
    <property type="entry name" value="Muscle M-line assembly protein unc-89"/>
    <property type="match status" value="1"/>
</dbReference>
<reference evidence="18 19" key="1">
    <citation type="journal article" date="2007" name="Nature">
        <title>Evolution of genes and genomes on the Drosophila phylogeny.</title>
        <authorList>
            <consortium name="Drosophila 12 Genomes Consortium"/>
            <person name="Clark A.G."/>
            <person name="Eisen M.B."/>
            <person name="Smith D.R."/>
            <person name="Bergman C.M."/>
            <person name="Oliver B."/>
            <person name="Markow T.A."/>
            <person name="Kaufman T.C."/>
            <person name="Kellis M."/>
            <person name="Gelbart W."/>
            <person name="Iyer V.N."/>
            <person name="Pollard D.A."/>
            <person name="Sackton T.B."/>
            <person name="Larracuente A.M."/>
            <person name="Singh N.D."/>
            <person name="Abad J.P."/>
            <person name="Abt D.N."/>
            <person name="Adryan B."/>
            <person name="Aguade M."/>
            <person name="Akashi H."/>
            <person name="Anderson W.W."/>
            <person name="Aquadro C.F."/>
            <person name="Ardell D.H."/>
            <person name="Arguello R."/>
            <person name="Artieri C.G."/>
            <person name="Barbash D.A."/>
            <person name="Barker D."/>
            <person name="Barsanti P."/>
            <person name="Batterham P."/>
            <person name="Batzoglou S."/>
            <person name="Begun D."/>
            <person name="Bhutkar A."/>
            <person name="Blanco E."/>
            <person name="Bosak S.A."/>
            <person name="Bradley R.K."/>
            <person name="Brand A.D."/>
            <person name="Brent M.R."/>
            <person name="Brooks A.N."/>
            <person name="Brown R.H."/>
            <person name="Butlin R.K."/>
            <person name="Caggese C."/>
            <person name="Calvi B.R."/>
            <person name="Bernardo de Carvalho A."/>
            <person name="Caspi A."/>
            <person name="Castrezana S."/>
            <person name="Celniker S.E."/>
            <person name="Chang J.L."/>
            <person name="Chapple C."/>
            <person name="Chatterji S."/>
            <person name="Chinwalla A."/>
            <person name="Civetta A."/>
            <person name="Clifton S.W."/>
            <person name="Comeron J.M."/>
            <person name="Costello J.C."/>
            <person name="Coyne J.A."/>
            <person name="Daub J."/>
            <person name="David R.G."/>
            <person name="Delcher A.L."/>
            <person name="Delehaunty K."/>
            <person name="Do C.B."/>
            <person name="Ebling H."/>
            <person name="Edwards K."/>
            <person name="Eickbush T."/>
            <person name="Evans J.D."/>
            <person name="Filipski A."/>
            <person name="Findeiss S."/>
            <person name="Freyhult E."/>
            <person name="Fulton L."/>
            <person name="Fulton R."/>
            <person name="Garcia A.C."/>
            <person name="Gardiner A."/>
            <person name="Garfield D.A."/>
            <person name="Garvin B.E."/>
            <person name="Gibson G."/>
            <person name="Gilbert D."/>
            <person name="Gnerre S."/>
            <person name="Godfrey J."/>
            <person name="Good R."/>
            <person name="Gotea V."/>
            <person name="Gravely B."/>
            <person name="Greenberg A.J."/>
            <person name="Griffiths-Jones S."/>
            <person name="Gross S."/>
            <person name="Guigo R."/>
            <person name="Gustafson E.A."/>
            <person name="Haerty W."/>
            <person name="Hahn M.W."/>
            <person name="Halligan D.L."/>
            <person name="Halpern A.L."/>
            <person name="Halter G.M."/>
            <person name="Han M.V."/>
            <person name="Heger A."/>
            <person name="Hillier L."/>
            <person name="Hinrichs A.S."/>
            <person name="Holmes I."/>
            <person name="Hoskins R.A."/>
            <person name="Hubisz M.J."/>
            <person name="Hultmark D."/>
            <person name="Huntley M.A."/>
            <person name="Jaffe D.B."/>
            <person name="Jagadeeshan S."/>
            <person name="Jeck W.R."/>
            <person name="Johnson J."/>
            <person name="Jones C.D."/>
            <person name="Jordan W.C."/>
            <person name="Karpen G.H."/>
            <person name="Kataoka E."/>
            <person name="Keightley P.D."/>
            <person name="Kheradpour P."/>
            <person name="Kirkness E.F."/>
            <person name="Koerich L.B."/>
            <person name="Kristiansen K."/>
            <person name="Kudrna D."/>
            <person name="Kulathinal R.J."/>
            <person name="Kumar S."/>
            <person name="Kwok R."/>
            <person name="Lander E."/>
            <person name="Langley C.H."/>
            <person name="Lapoint R."/>
            <person name="Lazzaro B.P."/>
            <person name="Lee S.J."/>
            <person name="Levesque L."/>
            <person name="Li R."/>
            <person name="Lin C.F."/>
            <person name="Lin M.F."/>
            <person name="Lindblad-Toh K."/>
            <person name="Llopart A."/>
            <person name="Long M."/>
            <person name="Low L."/>
            <person name="Lozovsky E."/>
            <person name="Lu J."/>
            <person name="Luo M."/>
            <person name="Machado C.A."/>
            <person name="Makalowski W."/>
            <person name="Marzo M."/>
            <person name="Matsuda M."/>
            <person name="Matzkin L."/>
            <person name="McAllister B."/>
            <person name="McBride C.S."/>
            <person name="McKernan B."/>
            <person name="McKernan K."/>
            <person name="Mendez-Lago M."/>
            <person name="Minx P."/>
            <person name="Mollenhauer M.U."/>
            <person name="Montooth K."/>
            <person name="Mount S.M."/>
            <person name="Mu X."/>
            <person name="Myers E."/>
            <person name="Negre B."/>
            <person name="Newfeld S."/>
            <person name="Nielsen R."/>
            <person name="Noor M.A."/>
            <person name="O'Grady P."/>
            <person name="Pachter L."/>
            <person name="Papaceit M."/>
            <person name="Parisi M.J."/>
            <person name="Parisi M."/>
            <person name="Parts L."/>
            <person name="Pedersen J.S."/>
            <person name="Pesole G."/>
            <person name="Phillippy A.M."/>
            <person name="Ponting C.P."/>
            <person name="Pop M."/>
            <person name="Porcelli D."/>
            <person name="Powell J.R."/>
            <person name="Prohaska S."/>
            <person name="Pruitt K."/>
            <person name="Puig M."/>
            <person name="Quesneville H."/>
            <person name="Ram K.R."/>
            <person name="Rand D."/>
            <person name="Rasmussen M.D."/>
            <person name="Reed L.K."/>
            <person name="Reenan R."/>
            <person name="Reily A."/>
            <person name="Remington K.A."/>
            <person name="Rieger T.T."/>
            <person name="Ritchie M.G."/>
            <person name="Robin C."/>
            <person name="Rogers Y.H."/>
            <person name="Rohde C."/>
            <person name="Rozas J."/>
            <person name="Rubenfield M.J."/>
            <person name="Ruiz A."/>
            <person name="Russo S."/>
            <person name="Salzberg S.L."/>
            <person name="Sanchez-Gracia A."/>
            <person name="Saranga D.J."/>
            <person name="Sato H."/>
            <person name="Schaeffer S.W."/>
            <person name="Schatz M.C."/>
            <person name="Schlenke T."/>
            <person name="Schwartz R."/>
            <person name="Segarra C."/>
            <person name="Singh R.S."/>
            <person name="Sirot L."/>
            <person name="Sirota M."/>
            <person name="Sisneros N.B."/>
            <person name="Smith C.D."/>
            <person name="Smith T.F."/>
            <person name="Spieth J."/>
            <person name="Stage D.E."/>
            <person name="Stark A."/>
            <person name="Stephan W."/>
            <person name="Strausberg R.L."/>
            <person name="Strempel S."/>
            <person name="Sturgill D."/>
            <person name="Sutton G."/>
            <person name="Sutton G.G."/>
            <person name="Tao W."/>
            <person name="Teichmann S."/>
            <person name="Tobari Y.N."/>
            <person name="Tomimura Y."/>
            <person name="Tsolas J.M."/>
            <person name="Valente V.L."/>
            <person name="Venter E."/>
            <person name="Venter J.C."/>
            <person name="Vicario S."/>
            <person name="Vieira F.G."/>
            <person name="Vilella A.J."/>
            <person name="Villasante A."/>
            <person name="Walenz B."/>
            <person name="Wang J."/>
            <person name="Wasserman M."/>
            <person name="Watts T."/>
            <person name="Wilson D."/>
            <person name="Wilson R.K."/>
            <person name="Wing R.A."/>
            <person name="Wolfner M.F."/>
            <person name="Wong A."/>
            <person name="Wong G.K."/>
            <person name="Wu C.I."/>
            <person name="Wu G."/>
            <person name="Yamamoto D."/>
            <person name="Yang H.P."/>
            <person name="Yang S.P."/>
            <person name="Yorke J.A."/>
            <person name="Yoshida K."/>
            <person name="Zdobnov E."/>
            <person name="Zhang P."/>
            <person name="Zhang Y."/>
            <person name="Zimin A.V."/>
            <person name="Baldwin J."/>
            <person name="Abdouelleil A."/>
            <person name="Abdulkadir J."/>
            <person name="Abebe A."/>
            <person name="Abera B."/>
            <person name="Abreu J."/>
            <person name="Acer S.C."/>
            <person name="Aftuck L."/>
            <person name="Alexander A."/>
            <person name="An P."/>
            <person name="Anderson E."/>
            <person name="Anderson S."/>
            <person name="Arachi H."/>
            <person name="Azer M."/>
            <person name="Bachantsang P."/>
            <person name="Barry A."/>
            <person name="Bayul T."/>
            <person name="Berlin A."/>
            <person name="Bessette D."/>
            <person name="Bloom T."/>
            <person name="Blye J."/>
            <person name="Boguslavskiy L."/>
            <person name="Bonnet C."/>
            <person name="Boukhgalter B."/>
            <person name="Bourzgui I."/>
            <person name="Brown A."/>
            <person name="Cahill P."/>
            <person name="Channer S."/>
            <person name="Cheshatsang Y."/>
            <person name="Chuda L."/>
            <person name="Citroen M."/>
            <person name="Collymore A."/>
            <person name="Cooke P."/>
            <person name="Costello M."/>
            <person name="D'Aco K."/>
            <person name="Daza R."/>
            <person name="De Haan G."/>
            <person name="DeGray S."/>
            <person name="DeMaso C."/>
            <person name="Dhargay N."/>
            <person name="Dooley K."/>
            <person name="Dooley E."/>
            <person name="Doricent M."/>
            <person name="Dorje P."/>
            <person name="Dorjee K."/>
            <person name="Dupes A."/>
            <person name="Elong R."/>
            <person name="Falk J."/>
            <person name="Farina A."/>
            <person name="Faro S."/>
            <person name="Ferguson D."/>
            <person name="Fisher S."/>
            <person name="Foley C.D."/>
            <person name="Franke A."/>
            <person name="Friedrich D."/>
            <person name="Gadbois L."/>
            <person name="Gearin G."/>
            <person name="Gearin C.R."/>
            <person name="Giannoukos G."/>
            <person name="Goode T."/>
            <person name="Graham J."/>
            <person name="Grandbois E."/>
            <person name="Grewal S."/>
            <person name="Gyaltsen K."/>
            <person name="Hafez N."/>
            <person name="Hagos B."/>
            <person name="Hall J."/>
            <person name="Henson C."/>
            <person name="Hollinger A."/>
            <person name="Honan T."/>
            <person name="Huard M.D."/>
            <person name="Hughes L."/>
            <person name="Hurhula B."/>
            <person name="Husby M.E."/>
            <person name="Kamat A."/>
            <person name="Kanga B."/>
            <person name="Kashin S."/>
            <person name="Khazanovich D."/>
            <person name="Kisner P."/>
            <person name="Lance K."/>
            <person name="Lara M."/>
            <person name="Lee W."/>
            <person name="Lennon N."/>
            <person name="Letendre F."/>
            <person name="LeVine R."/>
            <person name="Lipovsky A."/>
            <person name="Liu X."/>
            <person name="Liu J."/>
            <person name="Liu S."/>
            <person name="Lokyitsang T."/>
            <person name="Lokyitsang Y."/>
            <person name="Lubonja R."/>
            <person name="Lui A."/>
            <person name="MacDonald P."/>
            <person name="Magnisalis V."/>
            <person name="Maru K."/>
            <person name="Matthews C."/>
            <person name="McCusker W."/>
            <person name="McDonough S."/>
            <person name="Mehta T."/>
            <person name="Meldrim J."/>
            <person name="Meneus L."/>
            <person name="Mihai O."/>
            <person name="Mihalev A."/>
            <person name="Mihova T."/>
            <person name="Mittelman R."/>
            <person name="Mlenga V."/>
            <person name="Montmayeur A."/>
            <person name="Mulrain L."/>
            <person name="Navidi A."/>
            <person name="Naylor J."/>
            <person name="Negash T."/>
            <person name="Nguyen T."/>
            <person name="Nguyen N."/>
            <person name="Nicol R."/>
            <person name="Norbu C."/>
            <person name="Norbu N."/>
            <person name="Novod N."/>
            <person name="O'Neill B."/>
            <person name="Osman S."/>
            <person name="Markiewicz E."/>
            <person name="Oyono O.L."/>
            <person name="Patti C."/>
            <person name="Phunkhang P."/>
            <person name="Pierre F."/>
            <person name="Priest M."/>
            <person name="Raghuraman S."/>
            <person name="Rege F."/>
            <person name="Reyes R."/>
            <person name="Rise C."/>
            <person name="Rogov P."/>
            <person name="Ross K."/>
            <person name="Ryan E."/>
            <person name="Settipalli S."/>
            <person name="Shea T."/>
            <person name="Sherpa N."/>
            <person name="Shi L."/>
            <person name="Shih D."/>
            <person name="Sparrow T."/>
            <person name="Spaulding J."/>
            <person name="Stalker J."/>
            <person name="Stange-Thomann N."/>
            <person name="Stavropoulos S."/>
            <person name="Stone C."/>
            <person name="Strader C."/>
            <person name="Tesfaye S."/>
            <person name="Thomson T."/>
            <person name="Thoulutsang Y."/>
            <person name="Thoulutsang D."/>
            <person name="Topham K."/>
            <person name="Topping I."/>
            <person name="Tsamla T."/>
            <person name="Vassiliev H."/>
            <person name="Vo A."/>
            <person name="Wangchuk T."/>
            <person name="Wangdi T."/>
            <person name="Weiand M."/>
            <person name="Wilkinson J."/>
            <person name="Wilson A."/>
            <person name="Yadav S."/>
            <person name="Young G."/>
            <person name="Yu Q."/>
            <person name="Zembek L."/>
            <person name="Zhong D."/>
            <person name="Zimmer A."/>
            <person name="Zwirko Z."/>
            <person name="Jaffe D.B."/>
            <person name="Alvarez P."/>
            <person name="Brockman W."/>
            <person name="Butler J."/>
            <person name="Chin C."/>
            <person name="Gnerre S."/>
            <person name="Grabherr M."/>
            <person name="Kleber M."/>
            <person name="Mauceli E."/>
            <person name="MacCallum I."/>
        </authorList>
    </citation>
    <scope>NUCLEOTIDE SEQUENCE [LARGE SCALE GENOMIC DNA]</scope>
    <source>
        <strain evidence="19">Tucson 14024-0371.13</strain>
    </source>
</reference>
<evidence type="ECO:0000256" key="7">
    <source>
        <dbReference type="ARBA" id="ARBA00023157"/>
    </source>
</evidence>
<dbReference type="InterPro" id="IPR003598">
    <property type="entry name" value="Ig_sub2"/>
</dbReference>
<feature type="compositionally biased region" description="Low complexity" evidence="12">
    <location>
        <begin position="711"/>
        <end position="720"/>
    </location>
</feature>
<evidence type="ECO:0000256" key="3">
    <source>
        <dbReference type="ARBA" id="ARBA00022490"/>
    </source>
</evidence>
<dbReference type="SMART" id="SM00060">
    <property type="entry name" value="FN3"/>
    <property type="match status" value="2"/>
</dbReference>
<comment type="subcellular location">
    <subcellularLocation>
        <location evidence="10">Cytoplasm</location>
        <location evidence="10">Myofibril</location>
        <location evidence="10">Sarcomere</location>
        <location evidence="10">M line</location>
    </subcellularLocation>
</comment>
<feature type="domain" description="DH" evidence="14">
    <location>
        <begin position="86"/>
        <end position="264"/>
    </location>
</feature>
<feature type="compositionally biased region" description="Pro residues" evidence="12">
    <location>
        <begin position="576"/>
        <end position="587"/>
    </location>
</feature>
<dbReference type="PANTHER" id="PTHR47633:SF3">
    <property type="entry name" value="STRIATED MUSCLE PREFERENTIALLY EXPRESSED PROTEIN KINASE"/>
    <property type="match status" value="1"/>
</dbReference>
<dbReference type="Pfam" id="PF13927">
    <property type="entry name" value="Ig_3"/>
    <property type="match status" value="1"/>
</dbReference>
<keyword evidence="19" id="KW-1185">Reference proteome</keyword>
<dbReference type="FunFam" id="2.60.40.10:FF:000147">
    <property type="entry name" value="Myosin light chain kinase"/>
    <property type="match status" value="1"/>
</dbReference>
<dbReference type="Pfam" id="PF22697">
    <property type="entry name" value="SOS1_NGEF_PH"/>
    <property type="match status" value="1"/>
</dbReference>
<dbReference type="FunFam" id="2.60.40.10:FF:000796">
    <property type="entry name" value="Muscle M-line assembly protein unc-89"/>
    <property type="match status" value="1"/>
</dbReference>
<dbReference type="FunFam" id="1.20.900.10:FF:000033">
    <property type="entry name" value="Muscle M-line assembly protein unc-89-like Protein"/>
    <property type="match status" value="1"/>
</dbReference>
<evidence type="ECO:0000259" key="15">
    <source>
        <dbReference type="PROSITE" id="PS50011"/>
    </source>
</evidence>
<feature type="domain" description="Ig-like" evidence="16">
    <location>
        <begin position="2338"/>
        <end position="2422"/>
    </location>
</feature>
<dbReference type="PROSITE" id="PS50010">
    <property type="entry name" value="DH_2"/>
    <property type="match status" value="1"/>
</dbReference>
<dbReference type="GO" id="GO:0004672">
    <property type="term" value="F:protein kinase activity"/>
    <property type="evidence" value="ECO:0007669"/>
    <property type="project" value="InterPro"/>
</dbReference>
<dbReference type="Gene3D" id="1.10.510.10">
    <property type="entry name" value="Transferase(Phosphotransferase) domain 1"/>
    <property type="match status" value="2"/>
</dbReference>
<evidence type="ECO:0000256" key="8">
    <source>
        <dbReference type="ARBA" id="ARBA00023179"/>
    </source>
</evidence>
<dbReference type="InterPro" id="IPR036028">
    <property type="entry name" value="SH3-like_dom_sf"/>
</dbReference>
<comment type="similarity">
    <text evidence="1">Belongs to the protein kinase superfamily. CAMK Ser/Thr protein kinase family.</text>
</comment>
<dbReference type="InterPro" id="IPR036116">
    <property type="entry name" value="FN3_sf"/>
</dbReference>
<dbReference type="Pfam" id="PF00041">
    <property type="entry name" value="fn3"/>
    <property type="match status" value="2"/>
</dbReference>
<dbReference type="InterPro" id="IPR013783">
    <property type="entry name" value="Ig-like_fold"/>
</dbReference>
<feature type="region of interest" description="Disordered" evidence="12">
    <location>
        <begin position="653"/>
        <end position="733"/>
    </location>
</feature>
<dbReference type="CDD" id="cd00063">
    <property type="entry name" value="FN3"/>
    <property type="match status" value="2"/>
</dbReference>
<feature type="region of interest" description="Disordered" evidence="12">
    <location>
        <begin position="465"/>
        <end position="628"/>
    </location>
</feature>
<dbReference type="SMART" id="SM00408">
    <property type="entry name" value="IGc2"/>
    <property type="match status" value="18"/>
</dbReference>
<dbReference type="InterPro" id="IPR013098">
    <property type="entry name" value="Ig_I-set"/>
</dbReference>
<feature type="domain" description="Ig-like" evidence="16">
    <location>
        <begin position="2243"/>
        <end position="2333"/>
    </location>
</feature>
<feature type="compositionally biased region" description="Polar residues" evidence="12">
    <location>
        <begin position="659"/>
        <end position="670"/>
    </location>
</feature>
<evidence type="ECO:0000256" key="1">
    <source>
        <dbReference type="ARBA" id="ARBA00006692"/>
    </source>
</evidence>
<dbReference type="Pfam" id="PF07679">
    <property type="entry name" value="I-set"/>
    <property type="match status" value="20"/>
</dbReference>
<feature type="compositionally biased region" description="Pro residues" evidence="12">
    <location>
        <begin position="516"/>
        <end position="531"/>
    </location>
</feature>
<gene>
    <name evidence="18" type="primary">Dana\GF12043</name>
    <name evidence="18" type="synonym">dana_GLEANR_12055</name>
    <name evidence="18" type="ORF">GF12043</name>
</gene>
<dbReference type="Gene3D" id="1.20.900.10">
    <property type="entry name" value="Dbl homology (DH) domain"/>
    <property type="match status" value="1"/>
</dbReference>
<dbReference type="FunFam" id="2.60.40.10:FF:000919">
    <property type="entry name" value="Uncharacterized protein, isoform C"/>
    <property type="match status" value="1"/>
</dbReference>
<feature type="domain" description="Ig-like" evidence="16">
    <location>
        <begin position="1228"/>
        <end position="1318"/>
    </location>
</feature>
<dbReference type="FunFam" id="2.60.40.10:FF:001381">
    <property type="entry name" value="Uncharacterized protein, isoform C"/>
    <property type="match status" value="1"/>
</dbReference>
<keyword evidence="6" id="KW-0067">ATP-binding</keyword>
<feature type="domain" description="Ig-like" evidence="16">
    <location>
        <begin position="2042"/>
        <end position="2133"/>
    </location>
</feature>
<keyword evidence="9" id="KW-0393">Immunoglobulin domain</keyword>
<evidence type="ECO:0000256" key="2">
    <source>
        <dbReference type="ARBA" id="ARBA00022443"/>
    </source>
</evidence>
<dbReference type="SMART" id="SM00409">
    <property type="entry name" value="IG"/>
    <property type="match status" value="21"/>
</dbReference>
<dbReference type="PROSITE" id="PS50853">
    <property type="entry name" value="FN3"/>
    <property type="match status" value="2"/>
</dbReference>
<dbReference type="SUPFAM" id="SSF48726">
    <property type="entry name" value="Immunoglobulin"/>
    <property type="match status" value="21"/>
</dbReference>
<feature type="domain" description="Protein kinase" evidence="15">
    <location>
        <begin position="3621"/>
        <end position="3875"/>
    </location>
</feature>
<dbReference type="GeneID" id="6494901"/>
<keyword evidence="5" id="KW-0547">Nucleotide-binding</keyword>
<dbReference type="Gene3D" id="2.30.30.40">
    <property type="entry name" value="SH3 Domains"/>
    <property type="match status" value="1"/>
</dbReference>
<dbReference type="CDD" id="cd14112">
    <property type="entry name" value="STKc_Unc-89_rpt2"/>
    <property type="match status" value="1"/>
</dbReference>
<dbReference type="FunFam" id="2.60.40.10:FF:000145">
    <property type="entry name" value="Myosin light chain kinase, smooth muscle"/>
    <property type="match status" value="2"/>
</dbReference>
<dbReference type="InterPro" id="IPR000719">
    <property type="entry name" value="Prot_kinase_dom"/>
</dbReference>
<feature type="domain" description="Ig-like" evidence="16">
    <location>
        <begin position="1323"/>
        <end position="1413"/>
    </location>
</feature>
<feature type="domain" description="Ig-like" evidence="16">
    <location>
        <begin position="1742"/>
        <end position="1831"/>
    </location>
</feature>
<dbReference type="FunFam" id="2.60.40.10:FF:000873">
    <property type="entry name" value="Muscle M-line assembly protein unc-89"/>
    <property type="match status" value="1"/>
</dbReference>